<evidence type="ECO:0000256" key="11">
    <source>
        <dbReference type="ARBA" id="ARBA00022771"/>
    </source>
</evidence>
<dbReference type="AlphaFoldDB" id="A0A674A4H5"/>
<evidence type="ECO:0000259" key="21">
    <source>
        <dbReference type="PROSITE" id="PS51262"/>
    </source>
</evidence>
<reference evidence="22" key="1">
    <citation type="submission" date="2025-08" db="UniProtKB">
        <authorList>
            <consortium name="Ensembl"/>
        </authorList>
    </citation>
    <scope>IDENTIFICATION</scope>
</reference>
<dbReference type="InterPro" id="IPR017903">
    <property type="entry name" value="COS_domain"/>
</dbReference>
<evidence type="ECO:0000259" key="20">
    <source>
        <dbReference type="PROSITE" id="PS50119"/>
    </source>
</evidence>
<keyword evidence="15" id="KW-0514">Muscle protein</keyword>
<reference evidence="22" key="2">
    <citation type="submission" date="2025-09" db="UniProtKB">
        <authorList>
            <consortium name="Ensembl"/>
        </authorList>
    </citation>
    <scope>IDENTIFICATION</scope>
</reference>
<dbReference type="SUPFAM" id="SSF57850">
    <property type="entry name" value="RING/U-box"/>
    <property type="match status" value="1"/>
</dbReference>
<dbReference type="OMA" id="MYKQETI"/>
<dbReference type="GO" id="GO:0070507">
    <property type="term" value="P:regulation of microtubule cytoskeleton organization"/>
    <property type="evidence" value="ECO:0007669"/>
    <property type="project" value="TreeGrafter"/>
</dbReference>
<dbReference type="InterPro" id="IPR017907">
    <property type="entry name" value="Znf_RING_CS"/>
</dbReference>
<evidence type="ECO:0000256" key="18">
    <source>
        <dbReference type="SAM" id="MobiDB-lite"/>
    </source>
</evidence>
<dbReference type="InterPro" id="IPR033492">
    <property type="entry name" value="Trim54_Bbox2_Zfn"/>
</dbReference>
<keyword evidence="7" id="KW-0963">Cytoplasm</keyword>
<dbReference type="GO" id="GO:0005737">
    <property type="term" value="C:cytoplasm"/>
    <property type="evidence" value="ECO:0007669"/>
    <property type="project" value="UniProtKB-SubCell"/>
</dbReference>
<keyword evidence="9" id="KW-0493">Microtubule</keyword>
<evidence type="ECO:0000256" key="15">
    <source>
        <dbReference type="ARBA" id="ARBA00023179"/>
    </source>
</evidence>
<dbReference type="Ensembl" id="ENSSTUT00000056617.1">
    <property type="protein sequence ID" value="ENSSTUP00000054138.1"/>
    <property type="gene ID" value="ENSSTUG00000022946.1"/>
</dbReference>
<dbReference type="Pfam" id="PF13445">
    <property type="entry name" value="zf-RING_UBOX"/>
    <property type="match status" value="1"/>
</dbReference>
<dbReference type="GO" id="GO:0061630">
    <property type="term" value="F:ubiquitin protein ligase activity"/>
    <property type="evidence" value="ECO:0007669"/>
    <property type="project" value="UniProtKB-EC"/>
</dbReference>
<dbReference type="GO" id="GO:0005634">
    <property type="term" value="C:nucleus"/>
    <property type="evidence" value="ECO:0007669"/>
    <property type="project" value="UniProtKB-SubCell"/>
</dbReference>
<keyword evidence="11 17" id="KW-0863">Zinc-finger</keyword>
<sequence>MNISLGYSHSTKQDSTMDSLEKQLICPICLEMFTKPVVILPCQHNLCRKCAQDIFQASNPYLSTRGTTVSSGGRFRCPSCRHEVVLDRHGVYGLQRNLLVENIIDMYKQEQESSSSKPEPDPAKCHQPMCEEHEGEKINIYCVTCGVPTCSLCKVFGGHKDCDVAPLNTVFNKQKTELTDCIAMLVGNNDRIQGVMSQLDETCKTVEENGRRQKSKVCESFDHLYAVLEERKGDMTLKINAEQQEKLDYINGLMRKYREHLENMAKIVETGIQTMEESEMATFLQTAKPLLQKLIAGTNISHLDKVERGYDNMDHYTANFERERRVLLTIDFVRDDEDDEEFEDGEEEVELRRMTGATRTDVSPSAAGPSVVKANPPQPLQQTAPPPLPQRPIETLGVMATLANPQGPACATTPVQFPSLIPTPTATAQASPVHFPTPTTTPVQFPNTNLVNFPSAEPPTQMTSDTASSQQNTDDKDGPKHVFSFSWLNNQNHF</sequence>
<feature type="compositionally biased region" description="Acidic residues" evidence="18">
    <location>
        <begin position="338"/>
        <end position="349"/>
    </location>
</feature>
<evidence type="ECO:0000256" key="4">
    <source>
        <dbReference type="ARBA" id="ARBA00004496"/>
    </source>
</evidence>
<evidence type="ECO:0000256" key="1">
    <source>
        <dbReference type="ARBA" id="ARBA00000900"/>
    </source>
</evidence>
<dbReference type="PROSITE" id="PS50119">
    <property type="entry name" value="ZF_BBOX"/>
    <property type="match status" value="1"/>
</dbReference>
<protein>
    <recommendedName>
        <fullName evidence="6">Tripartite motif-containing protein 54</fullName>
        <ecNumber evidence="5">2.3.2.27</ecNumber>
    </recommendedName>
</protein>
<dbReference type="InterPro" id="IPR027370">
    <property type="entry name" value="Znf-RING_euk"/>
</dbReference>
<feature type="domain" description="RING-type" evidence="19">
    <location>
        <begin position="26"/>
        <end position="81"/>
    </location>
</feature>
<dbReference type="PROSITE" id="PS50089">
    <property type="entry name" value="ZF_RING_2"/>
    <property type="match status" value="1"/>
</dbReference>
<comment type="catalytic activity">
    <reaction evidence="1">
        <text>S-ubiquitinyl-[E2 ubiquitin-conjugating enzyme]-L-cysteine + [acceptor protein]-L-lysine = [E2 ubiquitin-conjugating enzyme]-L-cysteine + N(6)-ubiquitinyl-[acceptor protein]-L-lysine.</text>
        <dbReference type="EC" id="2.3.2.27"/>
    </reaction>
</comment>
<dbReference type="SMART" id="SM00336">
    <property type="entry name" value="BBOX"/>
    <property type="match status" value="1"/>
</dbReference>
<evidence type="ECO:0000256" key="3">
    <source>
        <dbReference type="ARBA" id="ARBA00004123"/>
    </source>
</evidence>
<dbReference type="InterPro" id="IPR000315">
    <property type="entry name" value="Znf_B-box"/>
</dbReference>
<name>A0A674A4H5_SALTR</name>
<dbReference type="FunFam" id="3.30.40.10:FF:000014">
    <property type="entry name" value="probable E3 ubiquitin-protein ligase MID2"/>
    <property type="match status" value="1"/>
</dbReference>
<organism evidence="22 23">
    <name type="scientific">Salmo trutta</name>
    <name type="common">Brown trout</name>
    <dbReference type="NCBI Taxonomy" id="8032"/>
    <lineage>
        <taxon>Eukaryota</taxon>
        <taxon>Metazoa</taxon>
        <taxon>Chordata</taxon>
        <taxon>Craniata</taxon>
        <taxon>Vertebrata</taxon>
        <taxon>Euteleostomi</taxon>
        <taxon>Actinopterygii</taxon>
        <taxon>Neopterygii</taxon>
        <taxon>Teleostei</taxon>
        <taxon>Protacanthopterygii</taxon>
        <taxon>Salmoniformes</taxon>
        <taxon>Salmonidae</taxon>
        <taxon>Salmoninae</taxon>
        <taxon>Salmo</taxon>
    </lineage>
</organism>
<dbReference type="Pfam" id="PF00643">
    <property type="entry name" value="zf-B_box"/>
    <property type="match status" value="1"/>
</dbReference>
<dbReference type="PANTHER" id="PTHR24099">
    <property type="entry name" value="E3 UBIQUITIN-PROTEIN LIGASE TRIM36-RELATED"/>
    <property type="match status" value="1"/>
</dbReference>
<evidence type="ECO:0000259" key="19">
    <source>
        <dbReference type="PROSITE" id="PS50089"/>
    </source>
</evidence>
<dbReference type="GO" id="GO:0030154">
    <property type="term" value="P:cell differentiation"/>
    <property type="evidence" value="ECO:0007669"/>
    <property type="project" value="UniProtKB-KW"/>
</dbReference>
<evidence type="ECO:0000313" key="22">
    <source>
        <dbReference type="Ensembl" id="ENSSTUP00000054138.1"/>
    </source>
</evidence>
<dbReference type="GO" id="GO:0005874">
    <property type="term" value="C:microtubule"/>
    <property type="evidence" value="ECO:0007669"/>
    <property type="project" value="UniProtKB-KW"/>
</dbReference>
<dbReference type="CDD" id="cd19833">
    <property type="entry name" value="Bbox2_MuRF3_C-II"/>
    <property type="match status" value="1"/>
</dbReference>
<keyword evidence="10" id="KW-0479">Metal-binding</keyword>
<keyword evidence="14" id="KW-0175">Coiled coil</keyword>
<evidence type="ECO:0000256" key="5">
    <source>
        <dbReference type="ARBA" id="ARBA00012483"/>
    </source>
</evidence>
<evidence type="ECO:0000256" key="13">
    <source>
        <dbReference type="ARBA" id="ARBA00022833"/>
    </source>
</evidence>
<evidence type="ECO:0000256" key="14">
    <source>
        <dbReference type="ARBA" id="ARBA00023054"/>
    </source>
</evidence>
<dbReference type="InterPro" id="IPR050617">
    <property type="entry name" value="E3_ligase_FN3/SPRY"/>
</dbReference>
<feature type="region of interest" description="Disordered" evidence="18">
    <location>
        <begin position="453"/>
        <end position="494"/>
    </location>
</feature>
<dbReference type="InParanoid" id="A0A674A4H5"/>
<comment type="function">
    <text evidence="2">May bind and stabilize microtubules during myotubes formation.</text>
</comment>
<evidence type="ECO:0000313" key="23">
    <source>
        <dbReference type="Proteomes" id="UP000472277"/>
    </source>
</evidence>
<dbReference type="PROSITE" id="PS00518">
    <property type="entry name" value="ZF_RING_1"/>
    <property type="match status" value="1"/>
</dbReference>
<feature type="region of interest" description="Disordered" evidence="18">
    <location>
        <begin position="338"/>
        <end position="388"/>
    </location>
</feature>
<dbReference type="KEGG" id="stru:115169800"/>
<dbReference type="InterPro" id="IPR001841">
    <property type="entry name" value="Znf_RING"/>
</dbReference>
<evidence type="ECO:0000256" key="17">
    <source>
        <dbReference type="PROSITE-ProRule" id="PRU00024"/>
    </source>
</evidence>
<dbReference type="CDD" id="cd16760">
    <property type="entry name" value="RING-HC_MuRF2"/>
    <property type="match status" value="1"/>
</dbReference>
<dbReference type="SUPFAM" id="SSF57845">
    <property type="entry name" value="B-box zinc-binding domain"/>
    <property type="match status" value="1"/>
</dbReference>
<comment type="subcellular location">
    <subcellularLocation>
        <location evidence="4">Cytoplasm</location>
    </subcellularLocation>
    <subcellularLocation>
        <location evidence="3">Nucleus</location>
    </subcellularLocation>
</comment>
<gene>
    <name evidence="22" type="primary">TRIM55</name>
    <name evidence="22" type="synonym">LOC115169800</name>
</gene>
<dbReference type="GO" id="GO:0008270">
    <property type="term" value="F:zinc ion binding"/>
    <property type="evidence" value="ECO:0007669"/>
    <property type="project" value="UniProtKB-KW"/>
</dbReference>
<dbReference type="SMART" id="SM00184">
    <property type="entry name" value="RING"/>
    <property type="match status" value="1"/>
</dbReference>
<dbReference type="Gene3D" id="3.30.40.10">
    <property type="entry name" value="Zinc/RING finger domain, C3HC4 (zinc finger)"/>
    <property type="match status" value="1"/>
</dbReference>
<feature type="compositionally biased region" description="Pro residues" evidence="18">
    <location>
        <begin position="376"/>
        <end position="388"/>
    </location>
</feature>
<dbReference type="EC" id="2.3.2.27" evidence="5"/>
<dbReference type="PANTHER" id="PTHR24099:SF17">
    <property type="entry name" value="TRIPARTITE MOTIF CONTAINING 55"/>
    <property type="match status" value="1"/>
</dbReference>
<dbReference type="GeneTree" id="ENSGT00940000154004"/>
<keyword evidence="23" id="KW-1185">Reference proteome</keyword>
<feature type="domain" description="COS" evidence="21">
    <location>
        <begin position="275"/>
        <end position="333"/>
    </location>
</feature>
<evidence type="ECO:0000256" key="16">
    <source>
        <dbReference type="ARBA" id="ARBA00023242"/>
    </source>
</evidence>
<evidence type="ECO:0000256" key="12">
    <source>
        <dbReference type="ARBA" id="ARBA00022782"/>
    </source>
</evidence>
<dbReference type="PROSITE" id="PS51262">
    <property type="entry name" value="COS"/>
    <property type="match status" value="1"/>
</dbReference>
<evidence type="ECO:0000256" key="9">
    <source>
        <dbReference type="ARBA" id="ARBA00022701"/>
    </source>
</evidence>
<evidence type="ECO:0000256" key="6">
    <source>
        <dbReference type="ARBA" id="ARBA00014725"/>
    </source>
</evidence>
<keyword evidence="16" id="KW-0539">Nucleus</keyword>
<evidence type="ECO:0000256" key="8">
    <source>
        <dbReference type="ARBA" id="ARBA00022679"/>
    </source>
</evidence>
<evidence type="ECO:0000256" key="7">
    <source>
        <dbReference type="ARBA" id="ARBA00022490"/>
    </source>
</evidence>
<evidence type="ECO:0000256" key="10">
    <source>
        <dbReference type="ARBA" id="ARBA00022723"/>
    </source>
</evidence>
<feature type="domain" description="B box-type" evidence="20">
    <location>
        <begin position="125"/>
        <end position="167"/>
    </location>
</feature>
<dbReference type="Proteomes" id="UP000472277">
    <property type="component" value="Chromosome 31"/>
</dbReference>
<keyword evidence="13" id="KW-0862">Zinc</keyword>
<dbReference type="FunCoup" id="A0A674A4H5">
    <property type="interactions" value="156"/>
</dbReference>
<dbReference type="Gene3D" id="3.30.160.60">
    <property type="entry name" value="Classic Zinc Finger"/>
    <property type="match status" value="1"/>
</dbReference>
<feature type="compositionally biased region" description="Polar residues" evidence="18">
    <location>
        <begin position="458"/>
        <end position="472"/>
    </location>
</feature>
<dbReference type="InterPro" id="IPR013083">
    <property type="entry name" value="Znf_RING/FYVE/PHD"/>
</dbReference>
<evidence type="ECO:0000256" key="2">
    <source>
        <dbReference type="ARBA" id="ARBA00003888"/>
    </source>
</evidence>
<proteinExistence type="predicted"/>
<accession>A0A674A4H5</accession>
<dbReference type="OrthoDB" id="5351233at2759"/>
<dbReference type="Gene3D" id="1.20.5.170">
    <property type="match status" value="1"/>
</dbReference>
<keyword evidence="8" id="KW-0808">Transferase</keyword>
<keyword evidence="12" id="KW-0221">Differentiation</keyword>